<dbReference type="EMBL" id="CAEZZK010000235">
    <property type="protein sequence ID" value="CAB4767019.1"/>
    <property type="molecule type" value="Genomic_DNA"/>
</dbReference>
<name>A0A6J6V718_9ZZZZ</name>
<protein>
    <submittedName>
        <fullName evidence="1">Unannotated protein</fullName>
    </submittedName>
</protein>
<sequence length="124" mass="12752">MFAITQSGFSGAARSINVMAKLFASIEVFEISSDGEIFAPSHVCRESIAPPSSQVPVTVKIACKLESCAAGVVSAVVSTISIDSPCPEPGARSSRPSVEQEVIATVATQSKKIAQGLCAGFFAS</sequence>
<organism evidence="1">
    <name type="scientific">freshwater metagenome</name>
    <dbReference type="NCBI Taxonomy" id="449393"/>
    <lineage>
        <taxon>unclassified sequences</taxon>
        <taxon>metagenomes</taxon>
        <taxon>ecological metagenomes</taxon>
    </lineage>
</organism>
<accession>A0A6J6V718</accession>
<reference evidence="1" key="1">
    <citation type="submission" date="2020-05" db="EMBL/GenBank/DDBJ databases">
        <authorList>
            <person name="Chiriac C."/>
            <person name="Salcher M."/>
            <person name="Ghai R."/>
            <person name="Kavagutti S V."/>
        </authorList>
    </citation>
    <scope>NUCLEOTIDE SEQUENCE</scope>
</reference>
<proteinExistence type="predicted"/>
<dbReference type="AlphaFoldDB" id="A0A6J6V718"/>
<gene>
    <name evidence="1" type="ORF">UFOPK2855_01087</name>
</gene>
<evidence type="ECO:0000313" key="1">
    <source>
        <dbReference type="EMBL" id="CAB4767019.1"/>
    </source>
</evidence>